<evidence type="ECO:0000256" key="2">
    <source>
        <dbReference type="ARBA" id="ARBA00022475"/>
    </source>
</evidence>
<evidence type="ECO:0000313" key="11">
    <source>
        <dbReference type="Proteomes" id="UP000181942"/>
    </source>
</evidence>
<dbReference type="Pfam" id="PF13515">
    <property type="entry name" value="FUSC_2"/>
    <property type="match status" value="1"/>
</dbReference>
<dbReference type="EMBL" id="FONR01000022">
    <property type="protein sequence ID" value="SFG54256.1"/>
    <property type="molecule type" value="Genomic_DNA"/>
</dbReference>
<comment type="similarity">
    <text evidence="6">Belongs to the YccS/YhfK family.</text>
</comment>
<feature type="transmembrane region" description="Helical" evidence="8">
    <location>
        <begin position="166"/>
        <end position="187"/>
    </location>
</feature>
<keyword evidence="4 8" id="KW-1133">Transmembrane helix</keyword>
<evidence type="ECO:0000256" key="8">
    <source>
        <dbReference type="SAM" id="Phobius"/>
    </source>
</evidence>
<comment type="subcellular location">
    <subcellularLocation>
        <location evidence="1">Cell membrane</location>
        <topology evidence="1">Multi-pass membrane protein</topology>
    </subcellularLocation>
</comment>
<sequence length="873" mass="91394">MAMIDAVDRYLGSDPGGERVRTATNGAIAVLAAIGASALLDANFHMFEVTASAPGAGVINHVARLLVLILGASVALTASFVVGERTVRARAVTSLIACLGMWAGLSLAIAVHPHRLVGLVLLVVVPAVGAWFRRYGARAFATGFPIHVGYLIGFLAGRQISRGQLGWPGAVIGVSGAATFIAGLALLPGHAHATARMQRSYRARARRVLTATGALMDAPVHTPADHRLARRLRRLVVRLNETALVLDTQLAAAPADDNDTAAKDRRRSLFEHERAVVTLARLAQRHAHRQLSREARADARAVVTAARELDLAALEKVACRFQRYQPADSVPRSGSREDGGICVVSAAGGAGEITERYHEAARALVSAISSTDANPHVQQEPRPAVHLVGGWLPGSGIVNAIASSKQGTARVDRISLTVSTRVSLQLAIALGLAVFFGDLLSPSHLLWAVVSVYVTFLGSASDREQLRKSVFRVLGTLVGVVAGDGLARLTGTQPVASMAVVIVAAFLMSYFGRINYALVVGAATLGVAQFYSQAGELTSALLATRVEETALGAACAIVVGLAVLPLRTTHAAQVGLAGYLRALAQVLDGLLAPDSPTAGHSARTDTRVLDASFHAATATIRPLVRTLLATANRRCPETLRLVDLSHELGRTIVHDSSVLAHRGNDLTELAGITHRAASAARAVADNLDGQEAGPPAPSAATALEPARPERQTPVTGSLRSELEDIEGVLTELALMRGLAIPGVAVAAHEQGRPRPGWVAGPSRPAGRADAPVGQRATATPVLSQDPATATVSGALRCPLHPDGCDARITVVTDRGKRWTQARAENGLYQITGLPPGGYTLIASASQHTPHAEFLLVNQVGREISHDIAFDPAP</sequence>
<evidence type="ECO:0000313" key="10">
    <source>
        <dbReference type="EMBL" id="SFG54256.1"/>
    </source>
</evidence>
<keyword evidence="2" id="KW-1003">Cell membrane</keyword>
<name>A0A1I2SVU0_9ACTN</name>
<evidence type="ECO:0000256" key="1">
    <source>
        <dbReference type="ARBA" id="ARBA00004651"/>
    </source>
</evidence>
<protein>
    <submittedName>
        <fullName evidence="10">Fusaric acid resistance protein-like</fullName>
    </submittedName>
</protein>
<feature type="region of interest" description="Disordered" evidence="7">
    <location>
        <begin position="687"/>
        <end position="718"/>
    </location>
</feature>
<feature type="transmembrane region" description="Helical" evidence="8">
    <location>
        <begin position="62"/>
        <end position="82"/>
    </location>
</feature>
<feature type="transmembrane region" description="Helical" evidence="8">
    <location>
        <begin position="139"/>
        <end position="160"/>
    </location>
</feature>
<dbReference type="Gene3D" id="2.60.40.1120">
    <property type="entry name" value="Carboxypeptidase-like, regulatory domain"/>
    <property type="match status" value="1"/>
</dbReference>
<accession>A0A1I2SVU0</accession>
<evidence type="ECO:0000259" key="9">
    <source>
        <dbReference type="Pfam" id="PF13515"/>
    </source>
</evidence>
<feature type="transmembrane region" description="Helical" evidence="8">
    <location>
        <begin position="495"/>
        <end position="511"/>
    </location>
</feature>
<evidence type="ECO:0000256" key="6">
    <source>
        <dbReference type="ARBA" id="ARBA00043993"/>
    </source>
</evidence>
<feature type="transmembrane region" description="Helical" evidence="8">
    <location>
        <begin position="20"/>
        <end position="42"/>
    </location>
</feature>
<feature type="region of interest" description="Disordered" evidence="7">
    <location>
        <begin position="751"/>
        <end position="770"/>
    </location>
</feature>
<evidence type="ECO:0000256" key="5">
    <source>
        <dbReference type="ARBA" id="ARBA00023136"/>
    </source>
</evidence>
<feature type="domain" description="Integral membrane bound transporter" evidence="9">
    <location>
        <begin position="432"/>
        <end position="559"/>
    </location>
</feature>
<dbReference type="OrthoDB" id="3895841at2"/>
<feature type="transmembrane region" description="Helical" evidence="8">
    <location>
        <begin position="89"/>
        <end position="110"/>
    </location>
</feature>
<organism evidence="10 11">
    <name type="scientific">Streptomyces mirabilis</name>
    <dbReference type="NCBI Taxonomy" id="68239"/>
    <lineage>
        <taxon>Bacteria</taxon>
        <taxon>Bacillati</taxon>
        <taxon>Actinomycetota</taxon>
        <taxon>Actinomycetes</taxon>
        <taxon>Kitasatosporales</taxon>
        <taxon>Streptomycetaceae</taxon>
        <taxon>Streptomyces</taxon>
    </lineage>
</organism>
<reference evidence="10 11" key="1">
    <citation type="submission" date="2016-10" db="EMBL/GenBank/DDBJ databases">
        <authorList>
            <person name="de Groot N.N."/>
        </authorList>
    </citation>
    <scope>NUCLEOTIDE SEQUENCE [LARGE SCALE GENOMIC DNA]</scope>
    <source>
        <strain evidence="10 11">OK461</strain>
    </source>
</reference>
<evidence type="ECO:0000256" key="4">
    <source>
        <dbReference type="ARBA" id="ARBA00022989"/>
    </source>
</evidence>
<keyword evidence="3 8" id="KW-0812">Transmembrane</keyword>
<feature type="transmembrane region" description="Helical" evidence="8">
    <location>
        <begin position="116"/>
        <end position="132"/>
    </location>
</feature>
<dbReference type="GO" id="GO:0005886">
    <property type="term" value="C:plasma membrane"/>
    <property type="evidence" value="ECO:0007669"/>
    <property type="project" value="UniProtKB-SubCell"/>
</dbReference>
<feature type="transmembrane region" description="Helical" evidence="8">
    <location>
        <begin position="516"/>
        <end position="534"/>
    </location>
</feature>
<dbReference type="AlphaFoldDB" id="A0A1I2SVU0"/>
<dbReference type="PANTHER" id="PTHR30509">
    <property type="entry name" value="P-HYDROXYBENZOIC ACID EFFLUX PUMP SUBUNIT-RELATED"/>
    <property type="match status" value="1"/>
</dbReference>
<proteinExistence type="inferred from homology"/>
<dbReference type="PANTHER" id="PTHR30509:SF9">
    <property type="entry name" value="MULTIDRUG RESISTANCE PROTEIN MDTO"/>
    <property type="match status" value="1"/>
</dbReference>
<evidence type="ECO:0000256" key="3">
    <source>
        <dbReference type="ARBA" id="ARBA00022692"/>
    </source>
</evidence>
<dbReference type="InterPro" id="IPR049453">
    <property type="entry name" value="Memb_transporter_dom"/>
</dbReference>
<gene>
    <name evidence="10" type="ORF">SAMN02787118_122108</name>
</gene>
<evidence type="ECO:0000256" key="7">
    <source>
        <dbReference type="SAM" id="MobiDB-lite"/>
    </source>
</evidence>
<keyword evidence="5 8" id="KW-0472">Membrane</keyword>
<dbReference type="Proteomes" id="UP000181942">
    <property type="component" value="Unassembled WGS sequence"/>
</dbReference>